<proteinExistence type="predicted"/>
<evidence type="ECO:0000256" key="4">
    <source>
        <dbReference type="ARBA" id="ARBA00022989"/>
    </source>
</evidence>
<dbReference type="PANTHER" id="PTHR30482:SF10">
    <property type="entry name" value="HIGH-AFFINITY BRANCHED-CHAIN AMINO ACID TRANSPORT PROTEIN BRAE"/>
    <property type="match status" value="1"/>
</dbReference>
<evidence type="ECO:0000256" key="3">
    <source>
        <dbReference type="ARBA" id="ARBA00022692"/>
    </source>
</evidence>
<accession>A0A1M5SD18</accession>
<evidence type="ECO:0000256" key="5">
    <source>
        <dbReference type="ARBA" id="ARBA00023136"/>
    </source>
</evidence>
<evidence type="ECO:0000256" key="6">
    <source>
        <dbReference type="SAM" id="Phobius"/>
    </source>
</evidence>
<dbReference type="Pfam" id="PF02653">
    <property type="entry name" value="BPD_transp_2"/>
    <property type="match status" value="1"/>
</dbReference>
<dbReference type="EMBL" id="LT670818">
    <property type="protein sequence ID" value="SHH36350.1"/>
    <property type="molecule type" value="Genomic_DNA"/>
</dbReference>
<feature type="transmembrane region" description="Helical" evidence="6">
    <location>
        <begin position="199"/>
        <end position="222"/>
    </location>
</feature>
<feature type="transmembrane region" description="Helical" evidence="6">
    <location>
        <begin position="7"/>
        <end position="25"/>
    </location>
</feature>
<gene>
    <name evidence="7" type="ORF">SAMN05444169_7069</name>
</gene>
<dbReference type="RefSeq" id="WP_079570156.1">
    <property type="nucleotide sequence ID" value="NZ_LT670818.1"/>
</dbReference>
<comment type="subcellular location">
    <subcellularLocation>
        <location evidence="1">Cell membrane</location>
        <topology evidence="1">Multi-pass membrane protein</topology>
    </subcellularLocation>
</comment>
<keyword evidence="2" id="KW-1003">Cell membrane</keyword>
<dbReference type="GO" id="GO:0005886">
    <property type="term" value="C:plasma membrane"/>
    <property type="evidence" value="ECO:0007669"/>
    <property type="project" value="UniProtKB-SubCell"/>
</dbReference>
<dbReference type="InterPro" id="IPR001851">
    <property type="entry name" value="ABC_transp_permease"/>
</dbReference>
<name>A0A1M5SD18_9BRAD</name>
<protein>
    <submittedName>
        <fullName evidence="7">Branched-chain amino acid transport system permease protein</fullName>
    </submittedName>
</protein>
<sequence>MGGYSSQIAAHLLISVIIAYAAYLPLATGQLNLGVASYVAIGAYASAIVSVKFALPILLCIIIGTACATVAAFLVAVTIARMDGIYFSLATFAFAEVVAAVLINSEAVGGASGFAVPGYIGLYSIAAAALLVIVLVAYLMSTRLGLVFTAVRNDERAAAIFGVGVPSVKMLSLVLGGAFAGLAGGLYGHHYSYIEAQNFNFFLSSNAVLFVLLGGAQTWWGPLLGASAITLLPELMRAGGEWRYIGFGTTMVILMVCRPEGLLTRSVIRRLRLSAVR</sequence>
<dbReference type="GO" id="GO:0015658">
    <property type="term" value="F:branched-chain amino acid transmembrane transporter activity"/>
    <property type="evidence" value="ECO:0007669"/>
    <property type="project" value="InterPro"/>
</dbReference>
<evidence type="ECO:0000256" key="2">
    <source>
        <dbReference type="ARBA" id="ARBA00022475"/>
    </source>
</evidence>
<feature type="transmembrane region" description="Helical" evidence="6">
    <location>
        <begin position="116"/>
        <end position="140"/>
    </location>
</feature>
<evidence type="ECO:0000256" key="1">
    <source>
        <dbReference type="ARBA" id="ARBA00004651"/>
    </source>
</evidence>
<keyword evidence="3 6" id="KW-0812">Transmembrane</keyword>
<feature type="transmembrane region" description="Helical" evidence="6">
    <location>
        <begin position="31"/>
        <end position="51"/>
    </location>
</feature>
<feature type="transmembrane region" description="Helical" evidence="6">
    <location>
        <begin position="160"/>
        <end position="187"/>
    </location>
</feature>
<organism evidence="7 8">
    <name type="scientific">Bradyrhizobium erythrophlei</name>
    <dbReference type="NCBI Taxonomy" id="1437360"/>
    <lineage>
        <taxon>Bacteria</taxon>
        <taxon>Pseudomonadati</taxon>
        <taxon>Pseudomonadota</taxon>
        <taxon>Alphaproteobacteria</taxon>
        <taxon>Hyphomicrobiales</taxon>
        <taxon>Nitrobacteraceae</taxon>
        <taxon>Bradyrhizobium</taxon>
    </lineage>
</organism>
<feature type="transmembrane region" description="Helical" evidence="6">
    <location>
        <begin position="85"/>
        <end position="104"/>
    </location>
</feature>
<dbReference type="OrthoDB" id="5448271at2"/>
<feature type="transmembrane region" description="Helical" evidence="6">
    <location>
        <begin position="58"/>
        <end position="79"/>
    </location>
</feature>
<reference evidence="7 8" key="1">
    <citation type="submission" date="2016-11" db="EMBL/GenBank/DDBJ databases">
        <authorList>
            <person name="Jaros S."/>
            <person name="Januszkiewicz K."/>
            <person name="Wedrychowicz H."/>
        </authorList>
    </citation>
    <scope>NUCLEOTIDE SEQUENCE [LARGE SCALE GENOMIC DNA]</scope>
    <source>
        <strain evidence="7 8">GAS242</strain>
    </source>
</reference>
<dbReference type="Proteomes" id="UP000190675">
    <property type="component" value="Chromosome I"/>
</dbReference>
<dbReference type="PANTHER" id="PTHR30482">
    <property type="entry name" value="HIGH-AFFINITY BRANCHED-CHAIN AMINO ACID TRANSPORT SYSTEM PERMEASE"/>
    <property type="match status" value="1"/>
</dbReference>
<keyword evidence="4 6" id="KW-1133">Transmembrane helix</keyword>
<keyword evidence="5 6" id="KW-0472">Membrane</keyword>
<dbReference type="CDD" id="cd06581">
    <property type="entry name" value="TM_PBP1_LivM_like"/>
    <property type="match status" value="1"/>
</dbReference>
<evidence type="ECO:0000313" key="7">
    <source>
        <dbReference type="EMBL" id="SHH36350.1"/>
    </source>
</evidence>
<evidence type="ECO:0000313" key="8">
    <source>
        <dbReference type="Proteomes" id="UP000190675"/>
    </source>
</evidence>
<dbReference type="InterPro" id="IPR043428">
    <property type="entry name" value="LivM-like"/>
</dbReference>
<dbReference type="AlphaFoldDB" id="A0A1M5SD18"/>